<name>A0AAN6U7W7_9PEZI</name>
<feature type="chain" id="PRO_5042967174" evidence="1">
    <location>
        <begin position="20"/>
        <end position="54"/>
    </location>
</feature>
<gene>
    <name evidence="2" type="ORF">N657DRAFT_638477</name>
</gene>
<sequence>MKYPTLLAAAAVLFTSALALPNPNPNPEAGPDANPQICYCNVGCYDTCGQPFCC</sequence>
<feature type="signal peptide" evidence="1">
    <location>
        <begin position="1"/>
        <end position="19"/>
    </location>
</feature>
<dbReference type="Proteomes" id="UP001302602">
    <property type="component" value="Unassembled WGS sequence"/>
</dbReference>
<accession>A0AAN6U7W7</accession>
<reference evidence="2" key="2">
    <citation type="submission" date="2023-05" db="EMBL/GenBank/DDBJ databases">
        <authorList>
            <consortium name="Lawrence Berkeley National Laboratory"/>
            <person name="Steindorff A."/>
            <person name="Hensen N."/>
            <person name="Bonometti L."/>
            <person name="Westerberg I."/>
            <person name="Brannstrom I.O."/>
            <person name="Guillou S."/>
            <person name="Cros-Aarteil S."/>
            <person name="Calhoun S."/>
            <person name="Haridas S."/>
            <person name="Kuo A."/>
            <person name="Mondo S."/>
            <person name="Pangilinan J."/>
            <person name="Riley R."/>
            <person name="Labutti K."/>
            <person name="Andreopoulos B."/>
            <person name="Lipzen A."/>
            <person name="Chen C."/>
            <person name="Yanf M."/>
            <person name="Daum C."/>
            <person name="Ng V."/>
            <person name="Clum A."/>
            <person name="Ohm R."/>
            <person name="Martin F."/>
            <person name="Silar P."/>
            <person name="Natvig D."/>
            <person name="Lalanne C."/>
            <person name="Gautier V."/>
            <person name="Ament-Velasquez S.L."/>
            <person name="Kruys A."/>
            <person name="Hutchinson M.I."/>
            <person name="Powell A.J."/>
            <person name="Barry K."/>
            <person name="Miller A.N."/>
            <person name="Grigoriev I.V."/>
            <person name="Debuchy R."/>
            <person name="Gladieux P."/>
            <person name="Thoren M.H."/>
            <person name="Johannesson H."/>
        </authorList>
    </citation>
    <scope>NUCLEOTIDE SEQUENCE</scope>
    <source>
        <strain evidence="2">CBS 731.68</strain>
    </source>
</reference>
<dbReference type="EMBL" id="MU853223">
    <property type="protein sequence ID" value="KAK4128073.1"/>
    <property type="molecule type" value="Genomic_DNA"/>
</dbReference>
<organism evidence="2 3">
    <name type="scientific">Parathielavia appendiculata</name>
    <dbReference type="NCBI Taxonomy" id="2587402"/>
    <lineage>
        <taxon>Eukaryota</taxon>
        <taxon>Fungi</taxon>
        <taxon>Dikarya</taxon>
        <taxon>Ascomycota</taxon>
        <taxon>Pezizomycotina</taxon>
        <taxon>Sordariomycetes</taxon>
        <taxon>Sordariomycetidae</taxon>
        <taxon>Sordariales</taxon>
        <taxon>Chaetomiaceae</taxon>
        <taxon>Parathielavia</taxon>
    </lineage>
</organism>
<proteinExistence type="predicted"/>
<dbReference type="AlphaFoldDB" id="A0AAN6U7W7"/>
<evidence type="ECO:0000256" key="1">
    <source>
        <dbReference type="SAM" id="SignalP"/>
    </source>
</evidence>
<keyword evidence="3" id="KW-1185">Reference proteome</keyword>
<reference evidence="2" key="1">
    <citation type="journal article" date="2023" name="Mol. Phylogenet. Evol.">
        <title>Genome-scale phylogeny and comparative genomics of the fungal order Sordariales.</title>
        <authorList>
            <person name="Hensen N."/>
            <person name="Bonometti L."/>
            <person name="Westerberg I."/>
            <person name="Brannstrom I.O."/>
            <person name="Guillou S."/>
            <person name="Cros-Aarteil S."/>
            <person name="Calhoun S."/>
            <person name="Haridas S."/>
            <person name="Kuo A."/>
            <person name="Mondo S."/>
            <person name="Pangilinan J."/>
            <person name="Riley R."/>
            <person name="LaButti K."/>
            <person name="Andreopoulos B."/>
            <person name="Lipzen A."/>
            <person name="Chen C."/>
            <person name="Yan M."/>
            <person name="Daum C."/>
            <person name="Ng V."/>
            <person name="Clum A."/>
            <person name="Steindorff A."/>
            <person name="Ohm R.A."/>
            <person name="Martin F."/>
            <person name="Silar P."/>
            <person name="Natvig D.O."/>
            <person name="Lalanne C."/>
            <person name="Gautier V."/>
            <person name="Ament-Velasquez S.L."/>
            <person name="Kruys A."/>
            <person name="Hutchinson M.I."/>
            <person name="Powell A.J."/>
            <person name="Barry K."/>
            <person name="Miller A.N."/>
            <person name="Grigoriev I.V."/>
            <person name="Debuchy R."/>
            <person name="Gladieux P."/>
            <person name="Hiltunen Thoren M."/>
            <person name="Johannesson H."/>
        </authorList>
    </citation>
    <scope>NUCLEOTIDE SEQUENCE</scope>
    <source>
        <strain evidence="2">CBS 731.68</strain>
    </source>
</reference>
<dbReference type="RefSeq" id="XP_062651844.1">
    <property type="nucleotide sequence ID" value="XM_062791599.1"/>
</dbReference>
<comment type="caution">
    <text evidence="2">The sequence shown here is derived from an EMBL/GenBank/DDBJ whole genome shotgun (WGS) entry which is preliminary data.</text>
</comment>
<protein>
    <submittedName>
        <fullName evidence="2">Uncharacterized protein</fullName>
    </submittedName>
</protein>
<keyword evidence="1" id="KW-0732">Signal</keyword>
<dbReference type="GeneID" id="87828368"/>
<evidence type="ECO:0000313" key="3">
    <source>
        <dbReference type="Proteomes" id="UP001302602"/>
    </source>
</evidence>
<evidence type="ECO:0000313" key="2">
    <source>
        <dbReference type="EMBL" id="KAK4128073.1"/>
    </source>
</evidence>